<dbReference type="PANTHER" id="PTHR11772">
    <property type="entry name" value="ASPARAGINE SYNTHETASE"/>
    <property type="match status" value="1"/>
</dbReference>
<gene>
    <name evidence="4" type="ORF">LAKADJCE_00207</name>
</gene>
<dbReference type="Pfam" id="PF00733">
    <property type="entry name" value="Asn_synthase"/>
    <property type="match status" value="2"/>
</dbReference>
<name>A0A811TBK8_9EURY</name>
<evidence type="ECO:0000256" key="1">
    <source>
        <dbReference type="ARBA" id="ARBA00022741"/>
    </source>
</evidence>
<dbReference type="InterPro" id="IPR050795">
    <property type="entry name" value="Asn_Synthetase"/>
</dbReference>
<dbReference type="EMBL" id="CAJHIR010000008">
    <property type="protein sequence ID" value="CAD6491907.1"/>
    <property type="molecule type" value="Genomic_DNA"/>
</dbReference>
<feature type="domain" description="Asparagine synthetase" evidence="3">
    <location>
        <begin position="24"/>
        <end position="159"/>
    </location>
</feature>
<dbReference type="InterPro" id="IPR001962">
    <property type="entry name" value="Asn_synthase"/>
</dbReference>
<dbReference type="Proteomes" id="UP000612009">
    <property type="component" value="Unassembled WGS sequence"/>
</dbReference>
<evidence type="ECO:0000259" key="3">
    <source>
        <dbReference type="Pfam" id="PF00733"/>
    </source>
</evidence>
<evidence type="ECO:0000313" key="4">
    <source>
        <dbReference type="EMBL" id="CAD6491907.1"/>
    </source>
</evidence>
<feature type="domain" description="Asparagine synthetase" evidence="3">
    <location>
        <begin position="164"/>
        <end position="251"/>
    </location>
</feature>
<dbReference type="AlphaFoldDB" id="A0A811TBK8"/>
<dbReference type="PANTHER" id="PTHR11772:SF2">
    <property type="entry name" value="ASPARAGINE SYNTHETASE [GLUTAMINE-HYDROLYZING]"/>
    <property type="match status" value="1"/>
</dbReference>
<comment type="caution">
    <text evidence="4">The sequence shown here is derived from an EMBL/GenBank/DDBJ whole genome shotgun (WGS) entry which is preliminary data.</text>
</comment>
<dbReference type="GO" id="GO:0005524">
    <property type="term" value="F:ATP binding"/>
    <property type="evidence" value="ECO:0007669"/>
    <property type="project" value="UniProtKB-KW"/>
</dbReference>
<keyword evidence="2" id="KW-0067">ATP-binding</keyword>
<protein>
    <submittedName>
        <fullName evidence="4">Asparagine synthase</fullName>
    </submittedName>
</protein>
<evidence type="ECO:0000313" key="5">
    <source>
        <dbReference type="Proteomes" id="UP000612009"/>
    </source>
</evidence>
<accession>A0A811TBK8</accession>
<dbReference type="Gene3D" id="3.40.50.620">
    <property type="entry name" value="HUPs"/>
    <property type="match status" value="1"/>
</dbReference>
<organism evidence="4 5">
    <name type="scientific">Candidatus Argoarchaeum ethanivorans</name>
    <dbReference type="NCBI Taxonomy" id="2608793"/>
    <lineage>
        <taxon>Archaea</taxon>
        <taxon>Methanobacteriati</taxon>
        <taxon>Methanobacteriota</taxon>
        <taxon>Stenosarchaea group</taxon>
        <taxon>Methanomicrobia</taxon>
        <taxon>Methanosarcinales</taxon>
        <taxon>Methanosarcinales incertae sedis</taxon>
        <taxon>GOM Arc I cluster</taxon>
        <taxon>Candidatus Argoarchaeum</taxon>
    </lineage>
</organism>
<dbReference type="SUPFAM" id="SSF52402">
    <property type="entry name" value="Adenine nucleotide alpha hydrolases-like"/>
    <property type="match status" value="1"/>
</dbReference>
<dbReference type="InterPro" id="IPR014729">
    <property type="entry name" value="Rossmann-like_a/b/a_fold"/>
</dbReference>
<keyword evidence="1" id="KW-0547">Nucleotide-binding</keyword>
<dbReference type="GO" id="GO:0004066">
    <property type="term" value="F:asparagine synthase (glutamine-hydrolyzing) activity"/>
    <property type="evidence" value="ECO:0007669"/>
    <property type="project" value="InterPro"/>
</dbReference>
<dbReference type="GO" id="GO:0006529">
    <property type="term" value="P:asparagine biosynthetic process"/>
    <property type="evidence" value="ECO:0007669"/>
    <property type="project" value="InterPro"/>
</dbReference>
<dbReference type="GO" id="GO:0005829">
    <property type="term" value="C:cytosol"/>
    <property type="evidence" value="ECO:0007669"/>
    <property type="project" value="TreeGrafter"/>
</dbReference>
<reference evidence="4" key="1">
    <citation type="submission" date="2020-10" db="EMBL/GenBank/DDBJ databases">
        <authorList>
            <person name="Hahn C.J."/>
            <person name="Laso-Perez R."/>
            <person name="Vulcano F."/>
            <person name="Vaziourakis K.-M."/>
            <person name="Stokke R."/>
            <person name="Steen I.H."/>
            <person name="Teske A."/>
            <person name="Boetius A."/>
            <person name="Liebeke M."/>
            <person name="Amann R."/>
            <person name="Knittel K."/>
        </authorList>
    </citation>
    <scope>NUCLEOTIDE SEQUENCE</scope>
    <source>
        <strain evidence="4">Gfbio:e3339647-f889-4370-9287-4fb5cb688e4c:AG392J18_GoMArc1</strain>
    </source>
</reference>
<dbReference type="CDD" id="cd01991">
    <property type="entry name" value="Asn_synthase_B_C"/>
    <property type="match status" value="1"/>
</dbReference>
<evidence type="ECO:0000256" key="2">
    <source>
        <dbReference type="ARBA" id="ARBA00022840"/>
    </source>
</evidence>
<sequence length="284" mass="32031">MCQIARVPGKNNLTEEETIEILSKLLVRSVKNLSFPKTAIAFSGGVDSSLIAYLLDKVCTVELFTTSIKSSHDRAAAPNAAAALRMSERLHTHHLSESEIERTLPELLSVIGSTDFFDVSIAFPLYIAAREAHYKGYEVMCSGQGADELFAGYKRYESMDNVELERNLMKDFYQMSHVSLDRDYKSSMANRVELRLPFLDCELTDFVCKIPVELKIKNNIRKYILRKTAQPLGLPEELVWAHKKAAQYSSGVYKALVRIARKNGYKKGEVQQYLNSLESGFATI</sequence>
<proteinExistence type="predicted"/>